<keyword evidence="2" id="KW-0813">Transport</keyword>
<dbReference type="PANTHER" id="PTHR36923">
    <property type="entry name" value="FERREDOXIN"/>
    <property type="match status" value="1"/>
</dbReference>
<feature type="domain" description="4Fe-4S ferredoxin-type" evidence="8">
    <location>
        <begin position="18"/>
        <end position="46"/>
    </location>
</feature>
<keyword evidence="5" id="KW-0408">Iron</keyword>
<organism evidence="9 10">
    <name type="scientific">Blastococcus jejuensis</name>
    <dbReference type="NCBI Taxonomy" id="351224"/>
    <lineage>
        <taxon>Bacteria</taxon>
        <taxon>Bacillati</taxon>
        <taxon>Actinomycetota</taxon>
        <taxon>Actinomycetes</taxon>
        <taxon>Geodermatophilales</taxon>
        <taxon>Geodermatophilaceae</taxon>
        <taxon>Blastococcus</taxon>
    </lineage>
</organism>
<dbReference type="EMBL" id="BAAAVV010000004">
    <property type="protein sequence ID" value="GAA3168256.1"/>
    <property type="molecule type" value="Genomic_DNA"/>
</dbReference>
<evidence type="ECO:0000256" key="6">
    <source>
        <dbReference type="ARBA" id="ARBA00023014"/>
    </source>
</evidence>
<evidence type="ECO:0000313" key="9">
    <source>
        <dbReference type="EMBL" id="GAA3168256.1"/>
    </source>
</evidence>
<keyword evidence="4" id="KW-0249">Electron transport</keyword>
<evidence type="ECO:0000256" key="4">
    <source>
        <dbReference type="ARBA" id="ARBA00022982"/>
    </source>
</evidence>
<evidence type="ECO:0000256" key="3">
    <source>
        <dbReference type="ARBA" id="ARBA00022723"/>
    </source>
</evidence>
<dbReference type="Proteomes" id="UP001499924">
    <property type="component" value="Unassembled WGS sequence"/>
</dbReference>
<keyword evidence="6" id="KW-0411">Iron-sulfur</keyword>
<dbReference type="PANTHER" id="PTHR36923:SF3">
    <property type="entry name" value="FERREDOXIN"/>
    <property type="match status" value="1"/>
</dbReference>
<evidence type="ECO:0000256" key="5">
    <source>
        <dbReference type="ARBA" id="ARBA00023004"/>
    </source>
</evidence>
<evidence type="ECO:0000256" key="1">
    <source>
        <dbReference type="ARBA" id="ARBA00001927"/>
    </source>
</evidence>
<comment type="caution">
    <text evidence="9">The sequence shown here is derived from an EMBL/GenBank/DDBJ whole genome shotgun (WGS) entry which is preliminary data.</text>
</comment>
<evidence type="ECO:0000256" key="7">
    <source>
        <dbReference type="ARBA" id="ARBA00023291"/>
    </source>
</evidence>
<keyword evidence="3" id="KW-0479">Metal-binding</keyword>
<dbReference type="SUPFAM" id="SSF54862">
    <property type="entry name" value="4Fe-4S ferredoxins"/>
    <property type="match status" value="1"/>
</dbReference>
<protein>
    <recommendedName>
        <fullName evidence="8">4Fe-4S ferredoxin-type domain-containing protein</fullName>
    </recommendedName>
</protein>
<proteinExistence type="predicted"/>
<dbReference type="InterPro" id="IPR051269">
    <property type="entry name" value="Fe-S_cluster_ET"/>
</dbReference>
<sequence length="80" mass="8546">MTVVLGGTGIDGRTVDSMRIVADRERCEGHGLCADTAPEVYELDDDAIVVLLHESIPPELERKAEAGARVCPVAALRVES</sequence>
<gene>
    <name evidence="9" type="ORF">GCM10010531_21360</name>
</gene>
<keyword evidence="7" id="KW-0003">3Fe-4S</keyword>
<evidence type="ECO:0000313" key="10">
    <source>
        <dbReference type="Proteomes" id="UP001499924"/>
    </source>
</evidence>
<evidence type="ECO:0000256" key="2">
    <source>
        <dbReference type="ARBA" id="ARBA00022448"/>
    </source>
</evidence>
<dbReference type="InterPro" id="IPR017896">
    <property type="entry name" value="4Fe4S_Fe-S-bd"/>
</dbReference>
<comment type="cofactor">
    <cofactor evidence="1">
        <name>[3Fe-4S] cluster</name>
        <dbReference type="ChEBI" id="CHEBI:21137"/>
    </cofactor>
</comment>
<dbReference type="PROSITE" id="PS51379">
    <property type="entry name" value="4FE4S_FER_2"/>
    <property type="match status" value="1"/>
</dbReference>
<reference evidence="10" key="1">
    <citation type="journal article" date="2019" name="Int. J. Syst. Evol. Microbiol.">
        <title>The Global Catalogue of Microorganisms (GCM) 10K type strain sequencing project: providing services to taxonomists for standard genome sequencing and annotation.</title>
        <authorList>
            <consortium name="The Broad Institute Genomics Platform"/>
            <consortium name="The Broad Institute Genome Sequencing Center for Infectious Disease"/>
            <person name="Wu L."/>
            <person name="Ma J."/>
        </authorList>
    </citation>
    <scope>NUCLEOTIDE SEQUENCE [LARGE SCALE GENOMIC DNA]</scope>
    <source>
        <strain evidence="10">JCM 15614</strain>
    </source>
</reference>
<accession>A0ABP6P587</accession>
<dbReference type="Pfam" id="PF13459">
    <property type="entry name" value="Fer4_15"/>
    <property type="match status" value="1"/>
</dbReference>
<dbReference type="Gene3D" id="3.30.70.20">
    <property type="match status" value="1"/>
</dbReference>
<keyword evidence="10" id="KW-1185">Reference proteome</keyword>
<evidence type="ECO:0000259" key="8">
    <source>
        <dbReference type="PROSITE" id="PS51379"/>
    </source>
</evidence>
<name>A0ABP6P587_9ACTN</name>